<name>A0A832D0P7_9BACT</name>
<organism evidence="1">
    <name type="scientific">Ignavibacterium album</name>
    <dbReference type="NCBI Taxonomy" id="591197"/>
    <lineage>
        <taxon>Bacteria</taxon>
        <taxon>Pseudomonadati</taxon>
        <taxon>Ignavibacteriota</taxon>
        <taxon>Ignavibacteria</taxon>
        <taxon>Ignavibacteriales</taxon>
        <taxon>Ignavibacteriaceae</taxon>
        <taxon>Ignavibacterium</taxon>
    </lineage>
</organism>
<dbReference type="AlphaFoldDB" id="A0A832D0P7"/>
<gene>
    <name evidence="1" type="ORF">ENS56_05405</name>
</gene>
<accession>A0A832D0P7</accession>
<evidence type="ECO:0000313" key="1">
    <source>
        <dbReference type="EMBL" id="HGT47448.1"/>
    </source>
</evidence>
<dbReference type="EMBL" id="DSVI01000006">
    <property type="protein sequence ID" value="HGT47448.1"/>
    <property type="molecule type" value="Genomic_DNA"/>
</dbReference>
<proteinExistence type="predicted"/>
<protein>
    <submittedName>
        <fullName evidence="1">Uncharacterized protein</fullName>
    </submittedName>
</protein>
<sequence>MEINYWKPTTSLGVVKATIHQSGKLGFSQAAIDKLNLSQNTYIMIGTNKENKKDSNIYMAISKESNDLAIKVNKAGNYYYLNTKDFFNEIGVDYKSKSVIYDIVDISSNNEKIYKLVPREKDRKKK</sequence>
<comment type="caution">
    <text evidence="1">The sequence shown here is derived from an EMBL/GenBank/DDBJ whole genome shotgun (WGS) entry which is preliminary data.</text>
</comment>
<reference evidence="1" key="1">
    <citation type="journal article" date="2020" name="mSystems">
        <title>Genome- and Community-Level Interaction Insights into Carbon Utilization and Element Cycling Functions of Hydrothermarchaeota in Hydrothermal Sediment.</title>
        <authorList>
            <person name="Zhou Z."/>
            <person name="Liu Y."/>
            <person name="Xu W."/>
            <person name="Pan J."/>
            <person name="Luo Z.H."/>
            <person name="Li M."/>
        </authorList>
    </citation>
    <scope>NUCLEOTIDE SEQUENCE [LARGE SCALE GENOMIC DNA]</scope>
    <source>
        <strain evidence="1">SpSt-500</strain>
    </source>
</reference>